<sequence length="67" mass="7406">MGLIEKNGKYYCPACGSRKVYVEVSVVARQSPNSNRIYGHTSNIDNYFWGAGCGCEKCGWTGGDEDY</sequence>
<reference evidence="1 2" key="1">
    <citation type="submission" date="2024-02" db="EMBL/GenBank/DDBJ databases">
        <title>Bacterial strain from lacustrine sediment.</title>
        <authorList>
            <person name="Petit C."/>
            <person name="Fadhlaoui K."/>
        </authorList>
    </citation>
    <scope>NUCLEOTIDE SEQUENCE [LARGE SCALE GENOMIC DNA]</scope>
    <source>
        <strain evidence="1 2">IPX-CK</strain>
    </source>
</reference>
<organism evidence="1 2">
    <name type="scientific">Kineothrix sedimenti</name>
    <dbReference type="NCBI Taxonomy" id="3123317"/>
    <lineage>
        <taxon>Bacteria</taxon>
        <taxon>Bacillati</taxon>
        <taxon>Bacillota</taxon>
        <taxon>Clostridia</taxon>
        <taxon>Lachnospirales</taxon>
        <taxon>Lachnospiraceae</taxon>
        <taxon>Kineothrix</taxon>
    </lineage>
</organism>
<evidence type="ECO:0000313" key="2">
    <source>
        <dbReference type="Proteomes" id="UP001451571"/>
    </source>
</evidence>
<protein>
    <submittedName>
        <fullName evidence="1">Uncharacterized protein</fullName>
    </submittedName>
</protein>
<dbReference type="RefSeq" id="WP_342759494.1">
    <property type="nucleotide sequence ID" value="NZ_CP146256.1"/>
</dbReference>
<name>A0ABZ3F070_9FIRM</name>
<evidence type="ECO:0000313" key="1">
    <source>
        <dbReference type="EMBL" id="XAH75918.1"/>
    </source>
</evidence>
<dbReference type="EMBL" id="CP146256">
    <property type="protein sequence ID" value="XAH75918.1"/>
    <property type="molecule type" value="Genomic_DNA"/>
</dbReference>
<accession>A0ABZ3F070</accession>
<dbReference type="Proteomes" id="UP001451571">
    <property type="component" value="Chromosome"/>
</dbReference>
<proteinExistence type="predicted"/>
<keyword evidence="2" id="KW-1185">Reference proteome</keyword>
<gene>
    <name evidence="1" type="ORF">V6984_09225</name>
</gene>